<accession>A0A1P8VIZ1</accession>
<gene>
    <name evidence="2" type="primary">ORF105</name>
    <name evidence="2" type="ORF">MRV_0109</name>
</gene>
<reference evidence="2" key="1">
    <citation type="submission" date="2016-12" db="EMBL/GenBank/DDBJ databases">
        <title>A murine herpesvirus closely related to ubiquitous human herpesviruses causes T-cell depletion.</title>
        <authorList>
            <person name="Patel S.J."/>
            <person name="Zhao G."/>
            <person name="Penna V.R."/>
            <person name="Park E."/>
            <person name="Lauron E.J."/>
            <person name="Harvey I.B."/>
            <person name="Beatty W.L."/>
            <person name="Plougastel-Douglas B."/>
            <person name="Poursine-Laurent J."/>
            <person name="Fremont D.H."/>
            <person name="Wang D."/>
            <person name="Yokoyama W.M."/>
        </authorList>
    </citation>
    <scope>NUCLEOTIDE SEQUENCE [LARGE SCALE GENOMIC DNA]</scope>
    <source>
        <strain evidence="2">YOK1</strain>
    </source>
</reference>
<evidence type="ECO:0000313" key="2">
    <source>
        <dbReference type="EMBL" id="APZ76320.1"/>
    </source>
</evidence>
<keyword evidence="3" id="KW-1185">Reference proteome</keyword>
<dbReference type="KEGG" id="vg:30999446"/>
<keyword evidence="1" id="KW-0812">Transmembrane</keyword>
<protein>
    <submittedName>
        <fullName evidence="2">Uncharacterized protein</fullName>
    </submittedName>
</protein>
<evidence type="ECO:0000313" key="3">
    <source>
        <dbReference type="Proteomes" id="UP000202182"/>
    </source>
</evidence>
<evidence type="ECO:0000256" key="1">
    <source>
        <dbReference type="SAM" id="Phobius"/>
    </source>
</evidence>
<name>A0A1P8VIZ1_9BETA</name>
<keyword evidence="1" id="KW-1133">Transmembrane helix</keyword>
<sequence length="152" mass="17584">MYPGLIILHISRHIHRTNLYKNMFNIMVNIITVVIIIIIIINHINQLIIICYLLLRYHINQQFQGLITKILSHLIIKEKTTDTDTKMVTQEEVLHIEDPIVGGVDIIKIMGITITQITKDLILIRLRIIIKDLNLSALISLYTSIKDLLDLN</sequence>
<dbReference type="Proteomes" id="UP000202182">
    <property type="component" value="Segment"/>
</dbReference>
<feature type="transmembrane region" description="Helical" evidence="1">
    <location>
        <begin position="26"/>
        <end position="55"/>
    </location>
</feature>
<keyword evidence="1" id="KW-0472">Membrane</keyword>
<organism evidence="2">
    <name type="scientific">Murid betaherpesvirus 3</name>
    <dbReference type="NCBI Taxonomy" id="2560603"/>
    <lineage>
        <taxon>Viruses</taxon>
        <taxon>Duplodnaviria</taxon>
        <taxon>Heunggongvirae</taxon>
        <taxon>Peploviricota</taxon>
        <taxon>Herviviricetes</taxon>
        <taxon>Herpesvirales</taxon>
        <taxon>Orthoherpesviridae</taxon>
        <taxon>Betaherpesvirinae</taxon>
        <taxon>Roseolovirus</taxon>
        <taxon>Roseolovirus muridbeta3</taxon>
    </lineage>
</organism>
<proteinExistence type="predicted"/>
<dbReference type="EMBL" id="KY355735">
    <property type="protein sequence ID" value="APZ76320.1"/>
    <property type="molecule type" value="Genomic_DNA"/>
</dbReference>